<dbReference type="PANTHER" id="PTHR11461">
    <property type="entry name" value="SERINE PROTEASE INHIBITOR, SERPIN"/>
    <property type="match status" value="1"/>
</dbReference>
<dbReference type="SUPFAM" id="SSF56574">
    <property type="entry name" value="Serpins"/>
    <property type="match status" value="1"/>
</dbReference>
<keyword evidence="2" id="KW-0732">Signal</keyword>
<evidence type="ECO:0000313" key="5">
    <source>
        <dbReference type="Proteomes" id="UP000642107"/>
    </source>
</evidence>
<dbReference type="PROSITE" id="PS00284">
    <property type="entry name" value="SERPIN"/>
    <property type="match status" value="1"/>
</dbReference>
<dbReference type="InterPro" id="IPR000215">
    <property type="entry name" value="Serpin_fam"/>
</dbReference>
<keyword evidence="5" id="KW-1185">Reference proteome</keyword>
<protein>
    <submittedName>
        <fullName evidence="4">Serpin family protein</fullName>
    </submittedName>
</protein>
<dbReference type="EMBL" id="JACZDF010000008">
    <property type="protein sequence ID" value="MBD9700302.1"/>
    <property type="molecule type" value="Genomic_DNA"/>
</dbReference>
<dbReference type="PANTHER" id="PTHR11461:SF211">
    <property type="entry name" value="GH10112P-RELATED"/>
    <property type="match status" value="1"/>
</dbReference>
<dbReference type="InterPro" id="IPR023795">
    <property type="entry name" value="Serpin_CS"/>
</dbReference>
<dbReference type="InterPro" id="IPR036186">
    <property type="entry name" value="Serpin_sf"/>
</dbReference>
<dbReference type="RefSeq" id="WP_192281668.1">
    <property type="nucleotide sequence ID" value="NZ_JACZDF010000008.1"/>
</dbReference>
<evidence type="ECO:0000256" key="1">
    <source>
        <dbReference type="RuleBase" id="RU000411"/>
    </source>
</evidence>
<feature type="domain" description="Serpin" evidence="3">
    <location>
        <begin position="79"/>
        <end position="445"/>
    </location>
</feature>
<feature type="signal peptide" evidence="2">
    <location>
        <begin position="1"/>
        <end position="32"/>
    </location>
</feature>
<sequence length="446" mass="45896">MTSNGGAGRSRRRAAAWVIMAMGAASMLSGCAGGIDTVGPGGDRGAVGLHVGAGTRLVADPGADVGPVVDATWSLGLAALSAAEPGAGVVVSPSSLYVALSMLADGASGVGLAATEDVLGASGSARHAAVVALRGSLGDYEGDPGLVGGDELPERPVVHQASQLVVDDDERAAEGYLDTLWQVYGAGVLRTDLATDDGLHPLHAWVSEHTGGLVERSAMTPSPDLVMVLQDAVALAARWERPFDARLTSDAPFHLTDGTVTQVATMRGELEAAHAAVDGWQAVRLRYATTDGPGLHTDVVLPPEDTDVRRPDRAVLGRLTAALDAAKPSAVELWLPKVDLESRVDLVGALKAAGLGHLVSEERSGIDQILAEQARPGSVDQAVQQAVLRLDEDGTRAAAVTEIGVRVVSAPVTPPTTLRVDRPFLVTVSDSTTGWPVLLAAVDDPR</sequence>
<dbReference type="Proteomes" id="UP000642107">
    <property type="component" value="Unassembled WGS sequence"/>
</dbReference>
<dbReference type="InterPro" id="IPR042178">
    <property type="entry name" value="Serpin_sf_1"/>
</dbReference>
<organism evidence="4 5">
    <name type="scientific">Flavimobilis rhizosphaerae</name>
    <dbReference type="NCBI Taxonomy" id="2775421"/>
    <lineage>
        <taxon>Bacteria</taxon>
        <taxon>Bacillati</taxon>
        <taxon>Actinomycetota</taxon>
        <taxon>Actinomycetes</taxon>
        <taxon>Micrococcales</taxon>
        <taxon>Jonesiaceae</taxon>
        <taxon>Flavimobilis</taxon>
    </lineage>
</organism>
<evidence type="ECO:0000313" key="4">
    <source>
        <dbReference type="EMBL" id="MBD9700302.1"/>
    </source>
</evidence>
<comment type="caution">
    <text evidence="4">The sequence shown here is derived from an EMBL/GenBank/DDBJ whole genome shotgun (WGS) entry which is preliminary data.</text>
</comment>
<name>A0ABR9DVE7_9MICO</name>
<dbReference type="Gene3D" id="2.30.39.10">
    <property type="entry name" value="Alpha-1-antitrypsin, domain 1"/>
    <property type="match status" value="1"/>
</dbReference>
<dbReference type="Gene3D" id="3.30.497.10">
    <property type="entry name" value="Antithrombin, subunit I, domain 2"/>
    <property type="match status" value="1"/>
</dbReference>
<evidence type="ECO:0000256" key="2">
    <source>
        <dbReference type="SAM" id="SignalP"/>
    </source>
</evidence>
<gene>
    <name evidence="4" type="ORF">IGS67_12515</name>
</gene>
<evidence type="ECO:0000259" key="3">
    <source>
        <dbReference type="SMART" id="SM00093"/>
    </source>
</evidence>
<dbReference type="SMART" id="SM00093">
    <property type="entry name" value="SERPIN"/>
    <property type="match status" value="1"/>
</dbReference>
<comment type="similarity">
    <text evidence="1">Belongs to the serpin family.</text>
</comment>
<proteinExistence type="inferred from homology"/>
<dbReference type="InterPro" id="IPR042185">
    <property type="entry name" value="Serpin_sf_2"/>
</dbReference>
<dbReference type="Pfam" id="PF00079">
    <property type="entry name" value="Serpin"/>
    <property type="match status" value="1"/>
</dbReference>
<dbReference type="InterPro" id="IPR023796">
    <property type="entry name" value="Serpin_dom"/>
</dbReference>
<feature type="chain" id="PRO_5046423119" evidence="2">
    <location>
        <begin position="33"/>
        <end position="446"/>
    </location>
</feature>
<accession>A0ABR9DVE7</accession>
<reference evidence="4 5" key="1">
    <citation type="submission" date="2020-09" db="EMBL/GenBank/DDBJ databases">
        <title>Flavimobilis rhizosphaerae sp. nov., isolated from rhizosphere soil of Spartina alterniflora.</title>
        <authorList>
            <person name="Hanqin C."/>
        </authorList>
    </citation>
    <scope>NUCLEOTIDE SEQUENCE [LARGE SCALE GENOMIC DNA]</scope>
    <source>
        <strain evidence="4 5">GY 10621</strain>
    </source>
</reference>